<dbReference type="AlphaFoldDB" id="A0A2P2JG68"/>
<dbReference type="EMBL" id="GGEC01012003">
    <property type="protein sequence ID" value="MBW92486.1"/>
    <property type="molecule type" value="Transcribed_RNA"/>
</dbReference>
<sequence>MQGVGVHTQEQQHGWVQTKRVFNHSLSSDCHRFSPLPRSFCPHPREVERQGRGVLWLRVWVGC</sequence>
<organism evidence="1">
    <name type="scientific">Rhizophora mucronata</name>
    <name type="common">Asiatic mangrove</name>
    <dbReference type="NCBI Taxonomy" id="61149"/>
    <lineage>
        <taxon>Eukaryota</taxon>
        <taxon>Viridiplantae</taxon>
        <taxon>Streptophyta</taxon>
        <taxon>Embryophyta</taxon>
        <taxon>Tracheophyta</taxon>
        <taxon>Spermatophyta</taxon>
        <taxon>Magnoliopsida</taxon>
        <taxon>eudicotyledons</taxon>
        <taxon>Gunneridae</taxon>
        <taxon>Pentapetalae</taxon>
        <taxon>rosids</taxon>
        <taxon>fabids</taxon>
        <taxon>Malpighiales</taxon>
        <taxon>Rhizophoraceae</taxon>
        <taxon>Rhizophora</taxon>
    </lineage>
</organism>
<evidence type="ECO:0000313" key="1">
    <source>
        <dbReference type="EMBL" id="MBW92486.1"/>
    </source>
</evidence>
<protein>
    <submittedName>
        <fullName evidence="1">Uncharacterized protein</fullName>
    </submittedName>
</protein>
<reference evidence="1" key="1">
    <citation type="submission" date="2018-02" db="EMBL/GenBank/DDBJ databases">
        <title>Rhizophora mucronata_Transcriptome.</title>
        <authorList>
            <person name="Meera S.P."/>
            <person name="Sreeshan A."/>
            <person name="Augustine A."/>
        </authorList>
    </citation>
    <scope>NUCLEOTIDE SEQUENCE</scope>
    <source>
        <tissue evidence="1">Leaf</tissue>
    </source>
</reference>
<name>A0A2P2JG68_RHIMU</name>
<accession>A0A2P2JG68</accession>
<proteinExistence type="predicted"/>